<dbReference type="Pfam" id="PF12223">
    <property type="entry name" value="DUF3602"/>
    <property type="match status" value="1"/>
</dbReference>
<reference evidence="2" key="1">
    <citation type="submission" date="2022-06" db="EMBL/GenBank/DDBJ databases">
        <title>Complete genome sequences of two strains of the flax pathogen Septoria linicola.</title>
        <authorList>
            <person name="Lapalu N."/>
            <person name="Simon A."/>
            <person name="Demenou B."/>
            <person name="Paumier D."/>
            <person name="Guillot M.-P."/>
            <person name="Gout L."/>
            <person name="Valade R."/>
        </authorList>
    </citation>
    <scope>NUCLEOTIDE SEQUENCE</scope>
    <source>
        <strain evidence="2">SE15195</strain>
    </source>
</reference>
<dbReference type="InterPro" id="IPR053203">
    <property type="entry name" value="Cisplatin_resist-associated"/>
</dbReference>
<dbReference type="OrthoDB" id="4159136at2759"/>
<gene>
    <name evidence="2" type="ORF">Slin15195_G020810</name>
</gene>
<dbReference type="Proteomes" id="UP001056384">
    <property type="component" value="Chromosome 1"/>
</dbReference>
<feature type="region of interest" description="Disordered" evidence="1">
    <location>
        <begin position="1"/>
        <end position="117"/>
    </location>
</feature>
<keyword evidence="3" id="KW-1185">Reference proteome</keyword>
<accession>A0A9Q9AMJ3</accession>
<feature type="compositionally biased region" description="Low complexity" evidence="1">
    <location>
        <begin position="69"/>
        <end position="81"/>
    </location>
</feature>
<sequence length="166" mass="17093">MPGRGGAGNWAAVQQEQQRGSADIEANQSSASSEAPIAGPSVPRQDRQYATSGRGGAGNWYSPSELHKTGTFQSTPTTGTSAPDAAAGWSAMLSGAQAKGRDVVQKTGRGGAGNFATYGVTAEEQRALERMQEEQKGEKLKAHVEASVNAMLAEPPKAKLSGPAPP</sequence>
<dbReference type="InterPro" id="IPR022024">
    <property type="entry name" value="DUF3602"/>
</dbReference>
<evidence type="ECO:0000256" key="1">
    <source>
        <dbReference type="SAM" id="MobiDB-lite"/>
    </source>
</evidence>
<dbReference type="PANTHER" id="PTHR34693">
    <property type="entry name" value="PROTEIN PAR32"/>
    <property type="match status" value="1"/>
</dbReference>
<proteinExistence type="predicted"/>
<dbReference type="AlphaFoldDB" id="A0A9Q9AMJ3"/>
<protein>
    <submittedName>
        <fullName evidence="2">Uncharacterized protein</fullName>
    </submittedName>
</protein>
<feature type="compositionally biased region" description="Polar residues" evidence="1">
    <location>
        <begin position="12"/>
        <end position="33"/>
    </location>
</feature>
<evidence type="ECO:0000313" key="3">
    <source>
        <dbReference type="Proteomes" id="UP001056384"/>
    </source>
</evidence>
<dbReference type="EMBL" id="CP099418">
    <property type="protein sequence ID" value="USW48762.1"/>
    <property type="molecule type" value="Genomic_DNA"/>
</dbReference>
<dbReference type="PANTHER" id="PTHR34693:SF5">
    <property type="match status" value="1"/>
</dbReference>
<evidence type="ECO:0000313" key="2">
    <source>
        <dbReference type="EMBL" id="USW48762.1"/>
    </source>
</evidence>
<organism evidence="2 3">
    <name type="scientific">Septoria linicola</name>
    <dbReference type="NCBI Taxonomy" id="215465"/>
    <lineage>
        <taxon>Eukaryota</taxon>
        <taxon>Fungi</taxon>
        <taxon>Dikarya</taxon>
        <taxon>Ascomycota</taxon>
        <taxon>Pezizomycotina</taxon>
        <taxon>Dothideomycetes</taxon>
        <taxon>Dothideomycetidae</taxon>
        <taxon>Mycosphaerellales</taxon>
        <taxon>Mycosphaerellaceae</taxon>
        <taxon>Septoria</taxon>
    </lineage>
</organism>
<name>A0A9Q9AMJ3_9PEZI</name>